<feature type="region of interest" description="Disordered" evidence="1">
    <location>
        <begin position="160"/>
        <end position="192"/>
    </location>
</feature>
<evidence type="ECO:0000313" key="2">
    <source>
        <dbReference type="EMBL" id="JAT43312.1"/>
    </source>
</evidence>
<accession>A0A1D1XLR1</accession>
<reference evidence="2" key="1">
    <citation type="submission" date="2015-07" db="EMBL/GenBank/DDBJ databases">
        <title>Transcriptome Assembly of Anthurium amnicola.</title>
        <authorList>
            <person name="Suzuki J."/>
        </authorList>
    </citation>
    <scope>NUCLEOTIDE SEQUENCE</scope>
</reference>
<dbReference type="EMBL" id="GDJX01024624">
    <property type="protein sequence ID" value="JAT43312.1"/>
    <property type="molecule type" value="Transcribed_RNA"/>
</dbReference>
<name>A0A1D1XLR1_9ARAE</name>
<dbReference type="AlphaFoldDB" id="A0A1D1XLR1"/>
<feature type="non-terminal residue" evidence="2">
    <location>
        <position position="1"/>
    </location>
</feature>
<protein>
    <submittedName>
        <fullName evidence="2">1,4-alpha-glucan branching enzyme GlgB</fullName>
    </submittedName>
</protein>
<gene>
    <name evidence="2" type="primary">glgB_13</name>
    <name evidence="2" type="ORF">g.40400</name>
</gene>
<organism evidence="2">
    <name type="scientific">Anthurium amnicola</name>
    <dbReference type="NCBI Taxonomy" id="1678845"/>
    <lineage>
        <taxon>Eukaryota</taxon>
        <taxon>Viridiplantae</taxon>
        <taxon>Streptophyta</taxon>
        <taxon>Embryophyta</taxon>
        <taxon>Tracheophyta</taxon>
        <taxon>Spermatophyta</taxon>
        <taxon>Magnoliopsida</taxon>
        <taxon>Liliopsida</taxon>
        <taxon>Araceae</taxon>
        <taxon>Pothoideae</taxon>
        <taxon>Potheae</taxon>
        <taxon>Anthurium</taxon>
    </lineage>
</organism>
<proteinExistence type="predicted"/>
<feature type="region of interest" description="Disordered" evidence="1">
    <location>
        <begin position="44"/>
        <end position="89"/>
    </location>
</feature>
<evidence type="ECO:0000256" key="1">
    <source>
        <dbReference type="SAM" id="MobiDB-lite"/>
    </source>
</evidence>
<sequence>FIKRESNDIEAEDWHHNATLYKRSSKVQMYHKGESRQAVAQYEFGDNDKPTKVPHVKPKGIKDENESGNNRKQAVAEEQFDDRDKPIKVPPYVKPKAVKNVTNSNDWLEDGIVIGRSAKARKDADIPVHEGHVVAPLKSNPIALHLIPPPYVKRNVSGLTDHVKSSSSPNNECGFAASDKSDSGGCGDPQKDELVADDERLKPLSVTREHHKSPVVQVTDNTVDVVEAMQSRPRIPHGRRRHSARQSSFATWDAYDLEEELVDRLLVHYSKKKTPRQSRKHKERIQAPLADHAIDGSEARQHQSYDMYYISRPESVQHLHADHADDGKVKRHPTDGSFHAYKPESVQAPANCFVHNVGLRKHQSLGHPVIHKPESTHALPADQVADCREAEHRLCNGGHRLHKSESARSLPVENIDLGAARQHKAYHRYHLDNPESVHPTVRAVSLPPVSINPEENVKGLGLAASLQPDSVSSPGACMHPRPPDYDELAARFALLMRG</sequence>